<proteinExistence type="predicted"/>
<keyword evidence="3" id="KW-1185">Reference proteome</keyword>
<accession>A0ABU3B8W7</accession>
<evidence type="ECO:0000313" key="3">
    <source>
        <dbReference type="Proteomes" id="UP001259982"/>
    </source>
</evidence>
<organism evidence="2 3">
    <name type="scientific">Spectribacter acetivorans</name>
    <dbReference type="NCBI Taxonomy" id="3075603"/>
    <lineage>
        <taxon>Bacteria</taxon>
        <taxon>Pseudomonadati</taxon>
        <taxon>Pseudomonadota</taxon>
        <taxon>Gammaproteobacteria</taxon>
        <taxon>Salinisphaerales</taxon>
        <taxon>Salinisphaeraceae</taxon>
        <taxon>Spectribacter</taxon>
    </lineage>
</organism>
<comment type="caution">
    <text evidence="2">The sequence shown here is derived from an EMBL/GenBank/DDBJ whole genome shotgun (WGS) entry which is preliminary data.</text>
</comment>
<feature type="domain" description="MmeI-like target recognition" evidence="1">
    <location>
        <begin position="20"/>
        <end position="145"/>
    </location>
</feature>
<dbReference type="RefSeq" id="WP_311658775.1">
    <property type="nucleotide sequence ID" value="NZ_JAVRHY010000006.1"/>
</dbReference>
<dbReference type="InterPro" id="IPR046820">
    <property type="entry name" value="MmeI_TRD"/>
</dbReference>
<evidence type="ECO:0000313" key="2">
    <source>
        <dbReference type="EMBL" id="MDT0618618.1"/>
    </source>
</evidence>
<name>A0ABU3B8W7_9GAMM</name>
<dbReference type="EMBL" id="JAVRHY010000006">
    <property type="protein sequence ID" value="MDT0618618.1"/>
    <property type="molecule type" value="Genomic_DNA"/>
</dbReference>
<sequence>MVIDLFDLDAEQVRRRYAAVYQHVREHVLPDREARRGKTADATKYADQWWLFGKVRGDLRRSLQGLTRYIATVETSKHRTFQFLDQSILPDNMLVNISIDHAWVMGVLSSRLHVAWALASGGRLGVGNDPRYNKTRCFETFPFPAANDSHKSRIAGITEQLDQHRKERLAEHTDITLTGIYNVLEKERAGDFLTNKERDIHDRALVGVLRELHDDLDAAVSEAYGWPADLPDDELLENLLALNQERAAEERAGQVRWLRPDYQNPEGRSAAAQAEIAVAAQQDAGVAAKPKLPKDLPGRFSAVRAALSHLPAGGDTESVATQFHGAHRNTVDEILQTLAGIGQVSRSADGIYRL</sequence>
<protein>
    <recommendedName>
        <fullName evidence="1">MmeI-like target recognition domain-containing protein</fullName>
    </recommendedName>
</protein>
<dbReference type="Pfam" id="PF20466">
    <property type="entry name" value="MmeI_TRD"/>
    <property type="match status" value="1"/>
</dbReference>
<reference evidence="2 3" key="1">
    <citation type="submission" date="2023-09" db="EMBL/GenBank/DDBJ databases">
        <authorList>
            <person name="Rey-Velasco X."/>
        </authorList>
    </citation>
    <scope>NUCLEOTIDE SEQUENCE [LARGE SCALE GENOMIC DNA]</scope>
    <source>
        <strain evidence="2 3">P385</strain>
    </source>
</reference>
<dbReference type="Proteomes" id="UP001259982">
    <property type="component" value="Unassembled WGS sequence"/>
</dbReference>
<evidence type="ECO:0000259" key="1">
    <source>
        <dbReference type="Pfam" id="PF20466"/>
    </source>
</evidence>
<gene>
    <name evidence="2" type="ORF">RM531_09010</name>
</gene>